<dbReference type="EMBL" id="PKLL01000023">
    <property type="protein sequence ID" value="RZE20762.1"/>
    <property type="molecule type" value="Genomic_DNA"/>
</dbReference>
<keyword evidence="5" id="KW-1185">Reference proteome</keyword>
<dbReference type="EMBL" id="VOGX01000022">
    <property type="protein sequence ID" value="TWV24414.1"/>
    <property type="molecule type" value="Genomic_DNA"/>
</dbReference>
<dbReference type="GeneID" id="97269372"/>
<evidence type="ECO:0000313" key="5">
    <source>
        <dbReference type="Proteomes" id="UP000318052"/>
    </source>
</evidence>
<reference evidence="2 4" key="1">
    <citation type="submission" date="2017-12" db="EMBL/GenBank/DDBJ databases">
        <title>Population genomics insights into the ecological differentiation and adaptive evolution in streptomycetes.</title>
        <authorList>
            <person name="Li Y."/>
            <person name="Huang Y."/>
        </authorList>
    </citation>
    <scope>NUCLEOTIDE SEQUENCE [LARGE SCALE GENOMIC DNA]</scope>
    <source>
        <strain evidence="2 4">NBRC 100770</strain>
    </source>
</reference>
<name>A0A8G2E207_9ACTN</name>
<dbReference type="Proteomes" id="UP000318052">
    <property type="component" value="Unassembled WGS sequence"/>
</dbReference>
<reference evidence="3" key="2">
    <citation type="journal article" date="2019" name="Microbiol. Resour. Announc.">
        <title>Draft Genomic Sequences of Streptomyces misionensis and Streptomyces albidoflavus, bacteria applied for phytopathogen biocontrol.</title>
        <authorList>
            <person name="Pylro V."/>
            <person name="Dias A."/>
            <person name="Andreote F."/>
            <person name="Varani A."/>
            <person name="Andreote C."/>
            <person name="Bernardo E."/>
            <person name="Martins T."/>
        </authorList>
    </citation>
    <scope>NUCLEOTIDE SEQUENCE</scope>
    <source>
        <strain evidence="3">77</strain>
    </source>
</reference>
<comment type="caution">
    <text evidence="2">The sequence shown here is derived from an EMBL/GenBank/DDBJ whole genome shotgun (WGS) entry which is preliminary data.</text>
</comment>
<evidence type="ECO:0000313" key="3">
    <source>
        <dbReference type="EMBL" id="TWV24414.1"/>
    </source>
</evidence>
<sequence>MSLLRREKRPPVEPADWRDVTTFTIGSTERPPTKGYRRPVDGPTAIRVTDEDAYGPILRPCAYLGFPQDNTGGPDIAHTLFTDPLHAHLLCSVSHRHEKDGIGHHVVRTAEGTRIGVIQRLPRKGLRRHTWRIEQPGRPVVVGRSRWATYSPRQFAGEAGISLANVALDSVLPGEGKDTAAPRRLTWTADDELVMETQDRHPTHLHADWLDRRLAFAFALIGDKDPIAL</sequence>
<feature type="region of interest" description="Disordered" evidence="1">
    <location>
        <begin position="24"/>
        <end position="43"/>
    </location>
</feature>
<protein>
    <submittedName>
        <fullName evidence="2">Uncharacterized protein</fullName>
    </submittedName>
</protein>
<accession>A0A8G2E207</accession>
<evidence type="ECO:0000256" key="1">
    <source>
        <dbReference type="SAM" id="MobiDB-lite"/>
    </source>
</evidence>
<gene>
    <name evidence="2" type="ORF">C0Q92_18915</name>
    <name evidence="3" type="ORF">FRZ02_15315</name>
</gene>
<reference evidence="3" key="3">
    <citation type="submission" date="2019-07" db="EMBL/GenBank/DDBJ databases">
        <authorList>
            <person name="Pylro V."/>
            <person name="Dias A."/>
            <person name="Andreote F."/>
            <person name="Varani A."/>
            <person name="Andreote C."/>
            <person name="Bernardo E."/>
            <person name="Martins T."/>
        </authorList>
    </citation>
    <scope>NUCLEOTIDE SEQUENCE</scope>
    <source>
        <strain evidence="3">77</strain>
    </source>
</reference>
<evidence type="ECO:0000313" key="2">
    <source>
        <dbReference type="EMBL" id="RZE20762.1"/>
    </source>
</evidence>
<evidence type="ECO:0000313" key="4">
    <source>
        <dbReference type="Proteomes" id="UP000292693"/>
    </source>
</evidence>
<proteinExistence type="predicted"/>
<organism evidence="2 4">
    <name type="scientific">Streptomyces albidoflavus</name>
    <dbReference type="NCBI Taxonomy" id="1886"/>
    <lineage>
        <taxon>Bacteria</taxon>
        <taxon>Bacillati</taxon>
        <taxon>Actinomycetota</taxon>
        <taxon>Actinomycetes</taxon>
        <taxon>Kitasatosporales</taxon>
        <taxon>Streptomycetaceae</taxon>
        <taxon>Streptomyces</taxon>
        <taxon>Streptomyces albidoflavus group</taxon>
    </lineage>
</organism>
<dbReference type="Proteomes" id="UP000292693">
    <property type="component" value="Unassembled WGS sequence"/>
</dbReference>
<dbReference type="RefSeq" id="WP_030308533.1">
    <property type="nucleotide sequence ID" value="NZ_CP108610.1"/>
</dbReference>
<dbReference type="AlphaFoldDB" id="A0A8G2E207"/>